<dbReference type="SMART" id="SM00382">
    <property type="entry name" value="AAA"/>
    <property type="match status" value="1"/>
</dbReference>
<evidence type="ECO:0000313" key="3">
    <source>
        <dbReference type="Proteomes" id="UP000308001"/>
    </source>
</evidence>
<evidence type="ECO:0000259" key="1">
    <source>
        <dbReference type="SMART" id="SM00382"/>
    </source>
</evidence>
<dbReference type="PANTHER" id="PTHR43581:SF2">
    <property type="entry name" value="EXCINUCLEASE ATPASE SUBUNIT"/>
    <property type="match status" value="1"/>
</dbReference>
<dbReference type="Proteomes" id="UP000308001">
    <property type="component" value="Unassembled WGS sequence"/>
</dbReference>
<reference evidence="2 3" key="1">
    <citation type="submission" date="2019-05" db="EMBL/GenBank/DDBJ databases">
        <title>Arcobacter cibarius and Arcobacter thereius providing challenges in identification an antibiotic susceptibility and Quinolone resistance.</title>
        <authorList>
            <person name="Busch A."/>
            <person name="Hanel I."/>
            <person name="Hotzel H."/>
            <person name="Tomaso H."/>
        </authorList>
    </citation>
    <scope>NUCLEOTIDE SEQUENCE [LARGE SCALE GENOMIC DNA]</scope>
    <source>
        <strain evidence="2 3">17CS1191_2</strain>
    </source>
</reference>
<comment type="caution">
    <text evidence="2">The sequence shown here is derived from an EMBL/GenBank/DDBJ whole genome shotgun (WGS) entry which is preliminary data.</text>
</comment>
<dbReference type="RefSeq" id="WP_138142685.1">
    <property type="nucleotide sequence ID" value="NZ_VBUF01000001.1"/>
</dbReference>
<dbReference type="InterPro" id="IPR003593">
    <property type="entry name" value="AAA+_ATPase"/>
</dbReference>
<gene>
    <name evidence="2" type="ORF">FE246_00915</name>
</gene>
<dbReference type="EMBL" id="VBUF01000001">
    <property type="protein sequence ID" value="TLS73073.1"/>
    <property type="molecule type" value="Genomic_DNA"/>
</dbReference>
<protein>
    <submittedName>
        <fullName evidence="2">DUF2813 domain-containing protein</fullName>
    </submittedName>
</protein>
<name>A0A5R9HAH2_9BACT</name>
<sequence>MIKKFKITGLFGFRNVDINFENNVKILIGENGFGKTTVLNSLYYLLNKKYTKLSNIEFETMELNFEKEEKIQFTKFELESYINYIESNNNNRRMPLSVLKHLETLDLSEFINNDDIHEEKIIDFIKNSEIRHFAPMQIMVREISKYIKDYPSFDVFDRLEKIRNTLNFSILYLPTYRRVEEDLKNLGSFKERIIHRNDGRSYYRELEEDLEVTDDTLIHFGMEDVRKKIITVEQEIEKSTITGFSKLTGQMLSLFLNGFRKIQDSEIEELDENTIKIILHRVGDNIPQKDKDGILKLLKDKAKLKEKKDLVSFIFKLIDIYNEHKHLDDKIKNFRDVCNEYLVDKQFRYDESSVDLDIYRNGTDEKVEINKLSSGEKQIISIFSKIYLEKTENLIVLFDEPELSLSLPWQKRLLPDIMNSEKCKFLLAVTHSPFIFQNKLESHAVGINMYMDDINE</sequence>
<dbReference type="PANTHER" id="PTHR43581">
    <property type="entry name" value="ATP/GTP PHOSPHATASE"/>
    <property type="match status" value="1"/>
</dbReference>
<dbReference type="Gene3D" id="3.40.50.300">
    <property type="entry name" value="P-loop containing nucleotide triphosphate hydrolases"/>
    <property type="match status" value="2"/>
</dbReference>
<dbReference type="InterPro" id="IPR027417">
    <property type="entry name" value="P-loop_NTPase"/>
</dbReference>
<proteinExistence type="predicted"/>
<accession>A0A5R9HAH2</accession>
<organism evidence="2 3">
    <name type="scientific">Aliarcobacter thereius</name>
    <dbReference type="NCBI Taxonomy" id="544718"/>
    <lineage>
        <taxon>Bacteria</taxon>
        <taxon>Pseudomonadati</taxon>
        <taxon>Campylobacterota</taxon>
        <taxon>Epsilonproteobacteria</taxon>
        <taxon>Campylobacterales</taxon>
        <taxon>Arcobacteraceae</taxon>
        <taxon>Aliarcobacter</taxon>
    </lineage>
</organism>
<dbReference type="AlphaFoldDB" id="A0A5R9HAH2"/>
<dbReference type="InterPro" id="IPR051396">
    <property type="entry name" value="Bact_Antivir_Def_Nuclease"/>
</dbReference>
<evidence type="ECO:0000313" key="2">
    <source>
        <dbReference type="EMBL" id="TLS73073.1"/>
    </source>
</evidence>
<dbReference type="Pfam" id="PF13175">
    <property type="entry name" value="AAA_15"/>
    <property type="match status" value="1"/>
</dbReference>
<dbReference type="InterPro" id="IPR041685">
    <property type="entry name" value="AAA_GajA/Old/RecF-like"/>
</dbReference>
<dbReference type="SUPFAM" id="SSF52540">
    <property type="entry name" value="P-loop containing nucleoside triphosphate hydrolases"/>
    <property type="match status" value="1"/>
</dbReference>
<feature type="domain" description="AAA+ ATPase" evidence="1">
    <location>
        <begin position="21"/>
        <end position="455"/>
    </location>
</feature>